<dbReference type="EMBL" id="JAFNEN010000069">
    <property type="protein sequence ID" value="KAG8196453.1"/>
    <property type="molecule type" value="Genomic_DNA"/>
</dbReference>
<comment type="caution">
    <text evidence="3">The sequence shown here is derived from an EMBL/GenBank/DDBJ whole genome shotgun (WGS) entry which is preliminary data.</text>
</comment>
<keyword evidence="1 2" id="KW-0238">DNA-binding</keyword>
<dbReference type="InterPro" id="IPR000424">
    <property type="entry name" value="Primosome_PriB/ssb"/>
</dbReference>
<proteinExistence type="inferred from homology"/>
<evidence type="ECO:0000256" key="2">
    <source>
        <dbReference type="PROSITE-ProRule" id="PRU00252"/>
    </source>
</evidence>
<dbReference type="SUPFAM" id="SSF50249">
    <property type="entry name" value="Nucleic acid-binding proteins"/>
    <property type="match status" value="1"/>
</dbReference>
<gene>
    <name evidence="3" type="ORF">JTE90_012277</name>
</gene>
<name>A0AAV6VJY7_9ARAC</name>
<dbReference type="GO" id="GO:0042645">
    <property type="term" value="C:mitochondrial nucleoid"/>
    <property type="evidence" value="ECO:0007669"/>
    <property type="project" value="TreeGrafter"/>
</dbReference>
<sequence length="164" mass="18407">MNNIPHLLTSFLGKPFLLKCASNSSQIRHFCNKSPRVILEKSVNKVTLMGRVGIDPQLRGSESKPCVIFTLATNTNYKYESGEIQQKTDWHKVTVFKPYLRDIVLDNLKKGSRVYVDGRILYGEFTDSNGKLHSSTSIVANEIIFLGAKRNETEIADEDIAATT</sequence>
<dbReference type="FunFam" id="2.40.50.140:FF:000269">
    <property type="entry name" value="Single-stranded DNA-binding protein"/>
    <property type="match status" value="1"/>
</dbReference>
<keyword evidence="4" id="KW-1185">Reference proteome</keyword>
<protein>
    <recommendedName>
        <fullName evidence="5">Single-stranded DNA-binding protein, mitochondrial</fullName>
    </recommendedName>
</protein>
<reference evidence="3 4" key="1">
    <citation type="journal article" date="2022" name="Nat. Ecol. Evol.">
        <title>A masculinizing supergene underlies an exaggerated male reproductive morph in a spider.</title>
        <authorList>
            <person name="Hendrickx F."/>
            <person name="De Corte Z."/>
            <person name="Sonet G."/>
            <person name="Van Belleghem S.M."/>
            <person name="Kostlbacher S."/>
            <person name="Vangestel C."/>
        </authorList>
    </citation>
    <scope>NUCLEOTIDE SEQUENCE [LARGE SCALE GENOMIC DNA]</scope>
    <source>
        <strain evidence="3">W744_W776</strain>
    </source>
</reference>
<dbReference type="PROSITE" id="PS50935">
    <property type="entry name" value="SSB"/>
    <property type="match status" value="1"/>
</dbReference>
<dbReference type="PANTHER" id="PTHR10302:SF0">
    <property type="entry name" value="SINGLE-STRANDED DNA-BINDING PROTEIN, MITOCHONDRIAL"/>
    <property type="match status" value="1"/>
</dbReference>
<evidence type="ECO:0000313" key="3">
    <source>
        <dbReference type="EMBL" id="KAG8196453.1"/>
    </source>
</evidence>
<dbReference type="Pfam" id="PF00436">
    <property type="entry name" value="SSB"/>
    <property type="match status" value="1"/>
</dbReference>
<evidence type="ECO:0008006" key="5">
    <source>
        <dbReference type="Google" id="ProtNLM"/>
    </source>
</evidence>
<dbReference type="GO" id="GO:0006264">
    <property type="term" value="P:mitochondrial DNA replication"/>
    <property type="evidence" value="ECO:0007669"/>
    <property type="project" value="TreeGrafter"/>
</dbReference>
<dbReference type="Proteomes" id="UP000827092">
    <property type="component" value="Unassembled WGS sequence"/>
</dbReference>
<dbReference type="InterPro" id="IPR011344">
    <property type="entry name" value="ssDNA-bd"/>
</dbReference>
<dbReference type="InterPro" id="IPR012340">
    <property type="entry name" value="NA-bd_OB-fold"/>
</dbReference>
<evidence type="ECO:0000256" key="1">
    <source>
        <dbReference type="ARBA" id="ARBA00023125"/>
    </source>
</evidence>
<dbReference type="Gene3D" id="2.40.50.140">
    <property type="entry name" value="Nucleic acid-binding proteins"/>
    <property type="match status" value="1"/>
</dbReference>
<dbReference type="PANTHER" id="PTHR10302">
    <property type="entry name" value="SINGLE-STRANDED DNA-BINDING PROTEIN"/>
    <property type="match status" value="1"/>
</dbReference>
<dbReference type="GO" id="GO:0003697">
    <property type="term" value="F:single-stranded DNA binding"/>
    <property type="evidence" value="ECO:0007669"/>
    <property type="project" value="InterPro"/>
</dbReference>
<dbReference type="AlphaFoldDB" id="A0AAV6VJY7"/>
<accession>A0AAV6VJY7</accession>
<organism evidence="3 4">
    <name type="scientific">Oedothorax gibbosus</name>
    <dbReference type="NCBI Taxonomy" id="931172"/>
    <lineage>
        <taxon>Eukaryota</taxon>
        <taxon>Metazoa</taxon>
        <taxon>Ecdysozoa</taxon>
        <taxon>Arthropoda</taxon>
        <taxon>Chelicerata</taxon>
        <taxon>Arachnida</taxon>
        <taxon>Araneae</taxon>
        <taxon>Araneomorphae</taxon>
        <taxon>Entelegynae</taxon>
        <taxon>Araneoidea</taxon>
        <taxon>Linyphiidae</taxon>
        <taxon>Erigoninae</taxon>
        <taxon>Oedothorax</taxon>
    </lineage>
</organism>
<dbReference type="NCBIfam" id="TIGR00621">
    <property type="entry name" value="ssb"/>
    <property type="match status" value="1"/>
</dbReference>
<dbReference type="HAMAP" id="MF_00984">
    <property type="entry name" value="SSB"/>
    <property type="match status" value="1"/>
</dbReference>
<dbReference type="CDD" id="cd04496">
    <property type="entry name" value="SSB_OBF"/>
    <property type="match status" value="1"/>
</dbReference>
<evidence type="ECO:0000313" key="4">
    <source>
        <dbReference type="Proteomes" id="UP000827092"/>
    </source>
</evidence>